<dbReference type="AlphaFoldDB" id="A0A7S2JPM9"/>
<feature type="transmembrane region" description="Helical" evidence="1">
    <location>
        <begin position="396"/>
        <end position="426"/>
    </location>
</feature>
<gene>
    <name evidence="3" type="ORF">CGLO1086_LOCUS920</name>
</gene>
<sequence>MGKSLVHAVVFFLAIAQCSFFSSAVDVRVEPVAKASHDPVYYALHELKTEEVTKLVKENIQFADPKKTTFSCIDGRGTSPIIGTPGGDMAEFMLAVNEYNNRLPTDGKLTAEQATRMLNDFIQYNCSSSRPFYMHSDALGVLKVYQTISTANGGNGSACTTAFNAPGCLGDFSITSPPNNSTFREQLMTVLLSPSTMGCGHIKLMQENADSYGINVTLNSVLLRAYFNALWADSEGKVVYVPVPGFHIEGAVTNVKAVTYSEDIVPLVQPNHGERETLVWNFDQQQFVWHQEITERWFRPALARFLIERYGNPAGSTDNEYDMAASATQVFMEKQLPFSMDRLRITANSGTVVRRPIFLAVVDVASSVTATSETLSSTSTQSTSSDTNDDDNDAKLALGLSIGLGAGALLISVIALTMGSVLLCCLKPRKHYAGDNLPITVKTV</sequence>
<feature type="chain" id="PRO_5030835048" description="Membrane-associated protein" evidence="2">
    <location>
        <begin position="25"/>
        <end position="444"/>
    </location>
</feature>
<keyword evidence="2" id="KW-0732">Signal</keyword>
<proteinExistence type="predicted"/>
<reference evidence="3" key="1">
    <citation type="submission" date="2021-01" db="EMBL/GenBank/DDBJ databases">
        <authorList>
            <person name="Corre E."/>
            <person name="Pelletier E."/>
            <person name="Niang G."/>
            <person name="Scheremetjew M."/>
            <person name="Finn R."/>
            <person name="Kale V."/>
            <person name="Holt S."/>
            <person name="Cochrane G."/>
            <person name="Meng A."/>
            <person name="Brown T."/>
            <person name="Cohen L."/>
        </authorList>
    </citation>
    <scope>NUCLEOTIDE SEQUENCE</scope>
    <source>
        <strain evidence="3">SAG4.97</strain>
    </source>
</reference>
<evidence type="ECO:0000256" key="1">
    <source>
        <dbReference type="SAM" id="Phobius"/>
    </source>
</evidence>
<feature type="signal peptide" evidence="2">
    <location>
        <begin position="1"/>
        <end position="24"/>
    </location>
</feature>
<keyword evidence="1" id="KW-0812">Transmembrane</keyword>
<accession>A0A7S2JPM9</accession>
<keyword evidence="1" id="KW-0472">Membrane</keyword>
<evidence type="ECO:0000256" key="2">
    <source>
        <dbReference type="SAM" id="SignalP"/>
    </source>
</evidence>
<evidence type="ECO:0000313" key="3">
    <source>
        <dbReference type="EMBL" id="CAD9552740.1"/>
    </source>
</evidence>
<name>A0A7S2JPM9_9EUKA</name>
<dbReference type="EMBL" id="HBGX01002090">
    <property type="protein sequence ID" value="CAD9552740.1"/>
    <property type="molecule type" value="Transcribed_RNA"/>
</dbReference>
<organism evidence="3">
    <name type="scientific">Cyanoptyche gloeocystis</name>
    <dbReference type="NCBI Taxonomy" id="77922"/>
    <lineage>
        <taxon>Eukaryota</taxon>
        <taxon>Glaucocystophyceae</taxon>
        <taxon>Glaucocystophyceae incertae sedis</taxon>
        <taxon>Cyanoptyche</taxon>
    </lineage>
</organism>
<evidence type="ECO:0008006" key="4">
    <source>
        <dbReference type="Google" id="ProtNLM"/>
    </source>
</evidence>
<protein>
    <recommendedName>
        <fullName evidence="4">Membrane-associated protein</fullName>
    </recommendedName>
</protein>
<keyword evidence="1" id="KW-1133">Transmembrane helix</keyword>